<feature type="transmembrane region" description="Helical" evidence="7">
    <location>
        <begin position="344"/>
        <end position="362"/>
    </location>
</feature>
<comment type="subcellular location">
    <subcellularLocation>
        <location evidence="1">Cell membrane</location>
        <topology evidence="1">Multi-pass membrane protein</topology>
    </subcellularLocation>
</comment>
<dbReference type="InterPro" id="IPR020846">
    <property type="entry name" value="MFS_dom"/>
</dbReference>
<dbReference type="PRINTS" id="PR01036">
    <property type="entry name" value="TCRTETB"/>
</dbReference>
<evidence type="ECO:0000313" key="10">
    <source>
        <dbReference type="Proteomes" id="UP000237752"/>
    </source>
</evidence>
<organism evidence="9 10">
    <name type="scientific">Antricoccus suffuscus</name>
    <dbReference type="NCBI Taxonomy" id="1629062"/>
    <lineage>
        <taxon>Bacteria</taxon>
        <taxon>Bacillati</taxon>
        <taxon>Actinomycetota</taxon>
        <taxon>Actinomycetes</taxon>
        <taxon>Geodermatophilales</taxon>
        <taxon>Antricoccaceae</taxon>
        <taxon>Antricoccus</taxon>
    </lineage>
</organism>
<feature type="transmembrane region" description="Helical" evidence="7">
    <location>
        <begin position="118"/>
        <end position="142"/>
    </location>
</feature>
<dbReference type="CDD" id="cd17504">
    <property type="entry name" value="MFS_MMR_MDR_like"/>
    <property type="match status" value="1"/>
</dbReference>
<reference evidence="9 10" key="1">
    <citation type="submission" date="2018-03" db="EMBL/GenBank/DDBJ databases">
        <title>Genomic Encyclopedia of Archaeal and Bacterial Type Strains, Phase II (KMG-II): from individual species to whole genera.</title>
        <authorList>
            <person name="Goeker M."/>
        </authorList>
    </citation>
    <scope>NUCLEOTIDE SEQUENCE [LARGE SCALE GENOMIC DNA]</scope>
    <source>
        <strain evidence="9 10">DSM 100065</strain>
    </source>
</reference>
<feature type="transmembrane region" description="Helical" evidence="7">
    <location>
        <begin position="61"/>
        <end position="80"/>
    </location>
</feature>
<evidence type="ECO:0000313" key="9">
    <source>
        <dbReference type="EMBL" id="PRZ41654.1"/>
    </source>
</evidence>
<comment type="caution">
    <text evidence="9">The sequence shown here is derived from an EMBL/GenBank/DDBJ whole genome shotgun (WGS) entry which is preliminary data.</text>
</comment>
<name>A0A2T0ZZE5_9ACTN</name>
<evidence type="ECO:0000256" key="7">
    <source>
        <dbReference type="SAM" id="Phobius"/>
    </source>
</evidence>
<feature type="transmembrane region" description="Helical" evidence="7">
    <location>
        <begin position="421"/>
        <end position="440"/>
    </location>
</feature>
<dbReference type="PANTHER" id="PTHR42718">
    <property type="entry name" value="MAJOR FACILITATOR SUPERFAMILY MULTIDRUG TRANSPORTER MFSC"/>
    <property type="match status" value="1"/>
</dbReference>
<keyword evidence="4 7" id="KW-0812">Transmembrane</keyword>
<dbReference type="GO" id="GO:0005886">
    <property type="term" value="C:plasma membrane"/>
    <property type="evidence" value="ECO:0007669"/>
    <property type="project" value="UniProtKB-SubCell"/>
</dbReference>
<feature type="domain" description="Major facilitator superfamily (MFS) profile" evidence="8">
    <location>
        <begin position="1"/>
        <end position="445"/>
    </location>
</feature>
<evidence type="ECO:0000259" key="8">
    <source>
        <dbReference type="PROSITE" id="PS50850"/>
    </source>
</evidence>
<dbReference type="PANTHER" id="PTHR42718:SF46">
    <property type="entry name" value="BLR6921 PROTEIN"/>
    <property type="match status" value="1"/>
</dbReference>
<dbReference type="Gene3D" id="1.20.1250.20">
    <property type="entry name" value="MFS general substrate transporter like domains"/>
    <property type="match status" value="1"/>
</dbReference>
<keyword evidence="3" id="KW-1003">Cell membrane</keyword>
<keyword evidence="6 7" id="KW-0472">Membrane</keyword>
<protein>
    <submittedName>
        <fullName evidence="9">MFS transporter</fullName>
    </submittedName>
</protein>
<dbReference type="PROSITE" id="PS50850">
    <property type="entry name" value="MFS"/>
    <property type="match status" value="1"/>
</dbReference>
<evidence type="ECO:0000256" key="4">
    <source>
        <dbReference type="ARBA" id="ARBA00022692"/>
    </source>
</evidence>
<keyword evidence="5 7" id="KW-1133">Transmembrane helix</keyword>
<keyword evidence="2" id="KW-0813">Transport</keyword>
<feature type="transmembrane region" description="Helical" evidence="7">
    <location>
        <begin position="395"/>
        <end position="415"/>
    </location>
</feature>
<dbReference type="InterPro" id="IPR036259">
    <property type="entry name" value="MFS_trans_sf"/>
</dbReference>
<feature type="transmembrane region" description="Helical" evidence="7">
    <location>
        <begin position="86"/>
        <end position="106"/>
    </location>
</feature>
<evidence type="ECO:0000256" key="2">
    <source>
        <dbReference type="ARBA" id="ARBA00022448"/>
    </source>
</evidence>
<dbReference type="AlphaFoldDB" id="A0A2T0ZZE5"/>
<feature type="transmembrane region" description="Helical" evidence="7">
    <location>
        <begin position="30"/>
        <end position="49"/>
    </location>
</feature>
<dbReference type="Pfam" id="PF07690">
    <property type="entry name" value="MFS_1"/>
    <property type="match status" value="1"/>
</dbReference>
<dbReference type="EMBL" id="PVUE01000008">
    <property type="protein sequence ID" value="PRZ41654.1"/>
    <property type="molecule type" value="Genomic_DNA"/>
</dbReference>
<proteinExistence type="predicted"/>
<feature type="transmembrane region" description="Helical" evidence="7">
    <location>
        <begin position="287"/>
        <end position="306"/>
    </location>
</feature>
<feature type="transmembrane region" description="Helical" evidence="7">
    <location>
        <begin position="148"/>
        <end position="169"/>
    </location>
</feature>
<dbReference type="SUPFAM" id="SSF103473">
    <property type="entry name" value="MFS general substrate transporter"/>
    <property type="match status" value="1"/>
</dbReference>
<dbReference type="Proteomes" id="UP000237752">
    <property type="component" value="Unassembled WGS sequence"/>
</dbReference>
<dbReference type="GO" id="GO:0022857">
    <property type="term" value="F:transmembrane transporter activity"/>
    <property type="evidence" value="ECO:0007669"/>
    <property type="project" value="InterPro"/>
</dbReference>
<evidence type="ECO:0000256" key="1">
    <source>
        <dbReference type="ARBA" id="ARBA00004651"/>
    </source>
</evidence>
<dbReference type="Gene3D" id="1.20.1720.10">
    <property type="entry name" value="Multidrug resistance protein D"/>
    <property type="match status" value="1"/>
</dbReference>
<accession>A0A2T0ZZE5</accession>
<dbReference type="InterPro" id="IPR011701">
    <property type="entry name" value="MFS"/>
</dbReference>
<feature type="transmembrane region" description="Helical" evidence="7">
    <location>
        <begin position="204"/>
        <end position="226"/>
    </location>
</feature>
<sequence length="498" mass="52033">MCGTFVSLQQTLIIPIIGDLPKLFHTTPSTASWLITATLLTSAVAMPTVSRLADMFGKRRMMVICLILIIVGSLLGAVGTSLPLVIIARALQGFSTALIPVGISIMRDELPKAKVPAAVALMSATLGIGGAIGLPLGGFLYAQSSYHALFWLSAAAGVVLLVAILKLVTESLIKTPGRFDVLGALIISIALTCFLLAVSKGGSWGWGSSSVLGLFAAFVVLLVLWVPYELKIREPLIDLRTSARRPVLITNIATVLIGFAMFGQMLAVTQLLTMPTSTGYGYGFTPMQAGLAMLPGGTLMVFLAPVSATITNRFGAKTTLVSGAVIMGLGYIGLVFMIGTLFTLILGTILVSAGLALAYAAMPTLIMRAVPMTETASANGLNALLRSVGTSSASAAVAAVLASMTMTAGGIAMPAVGAFKFIFWISAISALIGASVGAFLPKHRADLEESFDPGAEYDTNDIRKERAQHGGAVDTTHLVTIRATQRAKEKQEKEALSR</sequence>
<keyword evidence="10" id="KW-1185">Reference proteome</keyword>
<evidence type="ECO:0000256" key="6">
    <source>
        <dbReference type="ARBA" id="ARBA00023136"/>
    </source>
</evidence>
<evidence type="ECO:0000256" key="3">
    <source>
        <dbReference type="ARBA" id="ARBA00022475"/>
    </source>
</evidence>
<feature type="transmembrane region" description="Helical" evidence="7">
    <location>
        <begin position="181"/>
        <end position="198"/>
    </location>
</feature>
<gene>
    <name evidence="9" type="ORF">CLV47_10813</name>
</gene>
<evidence type="ECO:0000256" key="5">
    <source>
        <dbReference type="ARBA" id="ARBA00022989"/>
    </source>
</evidence>
<feature type="transmembrane region" description="Helical" evidence="7">
    <location>
        <begin position="318"/>
        <end position="338"/>
    </location>
</feature>
<feature type="transmembrane region" description="Helical" evidence="7">
    <location>
        <begin position="247"/>
        <end position="267"/>
    </location>
</feature>